<sequence>MIELQNLCKQFTQKNGQVFKAVDNVSLKVAEGEICVLLGRPAAARPPP</sequence>
<name>A0A3S4HGG1_CHRVL</name>
<accession>A0A3S4HGG1</accession>
<evidence type="ECO:0000313" key="1">
    <source>
        <dbReference type="EMBL" id="VEB41266.1"/>
    </source>
</evidence>
<dbReference type="Proteomes" id="UP000275777">
    <property type="component" value="Chromosome"/>
</dbReference>
<dbReference type="AlphaFoldDB" id="A0A3S4HGG1"/>
<protein>
    <submittedName>
        <fullName evidence="1">ABC-type Na+ transport system, ATPase component</fullName>
    </submittedName>
</protein>
<proteinExistence type="predicted"/>
<organism evidence="1 2">
    <name type="scientific">Chromobacterium violaceum</name>
    <dbReference type="NCBI Taxonomy" id="536"/>
    <lineage>
        <taxon>Bacteria</taxon>
        <taxon>Pseudomonadati</taxon>
        <taxon>Pseudomonadota</taxon>
        <taxon>Betaproteobacteria</taxon>
        <taxon>Neisseriales</taxon>
        <taxon>Chromobacteriaceae</taxon>
        <taxon>Chromobacterium</taxon>
    </lineage>
</organism>
<gene>
    <name evidence="1" type="ORF">NCTC9695_01685</name>
</gene>
<reference evidence="1 2" key="1">
    <citation type="submission" date="2018-12" db="EMBL/GenBank/DDBJ databases">
        <authorList>
            <consortium name="Pathogen Informatics"/>
        </authorList>
    </citation>
    <scope>NUCLEOTIDE SEQUENCE [LARGE SCALE GENOMIC DNA]</scope>
    <source>
        <strain evidence="1 2">NCTC9695</strain>
    </source>
</reference>
<dbReference type="SUPFAM" id="SSF52540">
    <property type="entry name" value="P-loop containing nucleoside triphosphate hydrolases"/>
    <property type="match status" value="1"/>
</dbReference>
<evidence type="ECO:0000313" key="2">
    <source>
        <dbReference type="Proteomes" id="UP000275777"/>
    </source>
</evidence>
<dbReference type="Gene3D" id="3.40.50.300">
    <property type="entry name" value="P-loop containing nucleotide triphosphate hydrolases"/>
    <property type="match status" value="1"/>
</dbReference>
<dbReference type="EMBL" id="LR134182">
    <property type="protein sequence ID" value="VEB41266.1"/>
    <property type="molecule type" value="Genomic_DNA"/>
</dbReference>
<dbReference type="InterPro" id="IPR027417">
    <property type="entry name" value="P-loop_NTPase"/>
</dbReference>